<dbReference type="PIRSF" id="PIRSF006402">
    <property type="entry name" value="UCP006402_thioredoxin"/>
    <property type="match status" value="1"/>
</dbReference>
<dbReference type="InterPro" id="IPR024705">
    <property type="entry name" value="Ssp411"/>
</dbReference>
<dbReference type="EMBL" id="JBHLYR010000031">
    <property type="protein sequence ID" value="MFB9992451.1"/>
    <property type="molecule type" value="Genomic_DNA"/>
</dbReference>
<name>A0ABV6B1Y3_9DEIO</name>
<dbReference type="Gene3D" id="1.50.10.10">
    <property type="match status" value="1"/>
</dbReference>
<dbReference type="InterPro" id="IPR008928">
    <property type="entry name" value="6-hairpin_glycosidase_sf"/>
</dbReference>
<dbReference type="InterPro" id="IPR036249">
    <property type="entry name" value="Thioredoxin-like_sf"/>
</dbReference>
<dbReference type="PANTHER" id="PTHR42899:SF1">
    <property type="entry name" value="SPERMATOGENESIS-ASSOCIATED PROTEIN 20"/>
    <property type="match status" value="1"/>
</dbReference>
<evidence type="ECO:0000313" key="2">
    <source>
        <dbReference type="EMBL" id="MFB9992451.1"/>
    </source>
</evidence>
<evidence type="ECO:0000313" key="3">
    <source>
        <dbReference type="Proteomes" id="UP001589733"/>
    </source>
</evidence>
<dbReference type="Proteomes" id="UP001589733">
    <property type="component" value="Unassembled WGS sequence"/>
</dbReference>
<dbReference type="Gene3D" id="3.40.30.10">
    <property type="entry name" value="Glutaredoxin"/>
    <property type="match status" value="1"/>
</dbReference>
<dbReference type="SUPFAM" id="SSF48208">
    <property type="entry name" value="Six-hairpin glycosidases"/>
    <property type="match status" value="1"/>
</dbReference>
<organism evidence="2 3">
    <name type="scientific">Deinococcus oregonensis</name>
    <dbReference type="NCBI Taxonomy" id="1805970"/>
    <lineage>
        <taxon>Bacteria</taxon>
        <taxon>Thermotogati</taxon>
        <taxon>Deinococcota</taxon>
        <taxon>Deinococci</taxon>
        <taxon>Deinococcales</taxon>
        <taxon>Deinococcaceae</taxon>
        <taxon>Deinococcus</taxon>
    </lineage>
</organism>
<dbReference type="InterPro" id="IPR004879">
    <property type="entry name" value="Ssp411-like_TRX"/>
</dbReference>
<keyword evidence="3" id="KW-1185">Reference proteome</keyword>
<dbReference type="SUPFAM" id="SSF52833">
    <property type="entry name" value="Thioredoxin-like"/>
    <property type="match status" value="1"/>
</dbReference>
<proteinExistence type="predicted"/>
<dbReference type="InterPro" id="IPR012341">
    <property type="entry name" value="6hp_glycosidase-like_sf"/>
</dbReference>
<feature type="domain" description="Spermatogenesis-associated protein 20-like TRX" evidence="1">
    <location>
        <begin position="1"/>
        <end position="162"/>
    </location>
</feature>
<gene>
    <name evidence="2" type="ORF">ACFFLM_10785</name>
</gene>
<dbReference type="PANTHER" id="PTHR42899">
    <property type="entry name" value="SPERMATOGENESIS-ASSOCIATED PROTEIN 20"/>
    <property type="match status" value="1"/>
</dbReference>
<accession>A0ABV6B1Y3</accession>
<reference evidence="2 3" key="1">
    <citation type="submission" date="2024-09" db="EMBL/GenBank/DDBJ databases">
        <authorList>
            <person name="Sun Q."/>
            <person name="Mori K."/>
        </authorList>
    </citation>
    <scope>NUCLEOTIDE SEQUENCE [LARGE SCALE GENOMIC DNA]</scope>
    <source>
        <strain evidence="2 3">JCM 13503</strain>
    </source>
</reference>
<dbReference type="RefSeq" id="WP_380009343.1">
    <property type="nucleotide sequence ID" value="NZ_JBHLYR010000031.1"/>
</dbReference>
<sequence length="689" mass="76005">MNRLAAESSPYLLQHAENPVNWQPWGETAFAEARTRDVPVLLSIGYSTCHWCHVMAHESFEDEATAAYMNAHFVPIKVDREERPDVDSVYMAATQAMTGQGGWPMTVFLTPDAEPFYAGTYFPPQDRYGMPSFGRVMTSVANAWATQREKMLANAQALGDHIREASRPQASEGGEWQLTPDFLAQGVDNLRRAYDSVHGGFGGSPKFPAPTTLDFLLGQQSAQGGGRDMALHTLRMMGRGGIHDQLGGGFHRYSVDERWLVPHFEKMLYDNAQLTRTLLRAYQVSGDEEFARLARGTLDYLEREMLAPIHIGTGGGFYSAQDADTGGVEGLTFTWTPDEVRDVLGEGPETDLILRYYNLTDAGNFEDPHRPDAGKRNVLHILTPLDALARDLGEPEEAVRARIDSARARLHAARQQRPQPGTDDKRLTSWNGLALAAFADAGRILGNPHYLEIARQNAEFVRRELRLPDGTLRHTFKDGVARVEGLMEDHALYALGLVALFQAGGDAAHLHWARELWIIIRREFWDEEAGLFYSTGGNAERLLTRQAQAFDAAVLSDNGAGALLAVWMHRYFGEEADEAVARRVVERHHADLLAATGGFGGLWQAAAFLLAPHLEIAIIGTPTERALLERVVAAHALPYAALTFAEAGGDLPVLQDRPGGGTAYVCVGRTCDLPTRDPEMLRQQMVGLD</sequence>
<dbReference type="CDD" id="cd02955">
    <property type="entry name" value="SSP411"/>
    <property type="match status" value="1"/>
</dbReference>
<protein>
    <submittedName>
        <fullName evidence="2">Thioredoxin domain-containing protein</fullName>
    </submittedName>
</protein>
<evidence type="ECO:0000259" key="1">
    <source>
        <dbReference type="Pfam" id="PF03190"/>
    </source>
</evidence>
<dbReference type="Pfam" id="PF03190">
    <property type="entry name" value="Thioredox_DsbH"/>
    <property type="match status" value="1"/>
</dbReference>
<comment type="caution">
    <text evidence="2">The sequence shown here is derived from an EMBL/GenBank/DDBJ whole genome shotgun (WGS) entry which is preliminary data.</text>
</comment>